<evidence type="ECO:0000256" key="7">
    <source>
        <dbReference type="ARBA" id="ARBA00023136"/>
    </source>
</evidence>
<organism evidence="9 10">
    <name type="scientific">Falsiroseomonas algicola</name>
    <dbReference type="NCBI Taxonomy" id="2716930"/>
    <lineage>
        <taxon>Bacteria</taxon>
        <taxon>Pseudomonadati</taxon>
        <taxon>Pseudomonadota</taxon>
        <taxon>Alphaproteobacteria</taxon>
        <taxon>Acetobacterales</taxon>
        <taxon>Roseomonadaceae</taxon>
        <taxon>Falsiroseomonas</taxon>
    </lineage>
</organism>
<evidence type="ECO:0000313" key="9">
    <source>
        <dbReference type="EMBL" id="NGM19018.1"/>
    </source>
</evidence>
<dbReference type="SUPFAM" id="SSF81345">
    <property type="entry name" value="ABC transporter involved in vitamin B12 uptake, BtuC"/>
    <property type="match status" value="1"/>
</dbReference>
<comment type="caution">
    <text evidence="9">The sequence shown here is derived from an EMBL/GenBank/DDBJ whole genome shotgun (WGS) entry which is preliminary data.</text>
</comment>
<comment type="subcellular location">
    <subcellularLocation>
        <location evidence="1">Cell membrane</location>
        <topology evidence="1">Multi-pass membrane protein</topology>
    </subcellularLocation>
</comment>
<protein>
    <submittedName>
        <fullName evidence="9">Iron chelate uptake ABC transporter family permease subunit</fullName>
    </submittedName>
</protein>
<feature type="transmembrane region" description="Helical" evidence="8">
    <location>
        <begin position="110"/>
        <end position="133"/>
    </location>
</feature>
<feature type="transmembrane region" description="Helical" evidence="8">
    <location>
        <begin position="202"/>
        <end position="231"/>
    </location>
</feature>
<feature type="transmembrane region" description="Helical" evidence="8">
    <location>
        <begin position="243"/>
        <end position="262"/>
    </location>
</feature>
<evidence type="ECO:0000313" key="10">
    <source>
        <dbReference type="Proteomes" id="UP000475385"/>
    </source>
</evidence>
<keyword evidence="7 8" id="KW-0472">Membrane</keyword>
<dbReference type="Pfam" id="PF01032">
    <property type="entry name" value="FecCD"/>
    <property type="match status" value="1"/>
</dbReference>
<name>A0A6M1LF92_9PROT</name>
<evidence type="ECO:0000256" key="4">
    <source>
        <dbReference type="ARBA" id="ARBA00022475"/>
    </source>
</evidence>
<evidence type="ECO:0000256" key="1">
    <source>
        <dbReference type="ARBA" id="ARBA00004651"/>
    </source>
</evidence>
<proteinExistence type="inferred from homology"/>
<dbReference type="InterPro" id="IPR000522">
    <property type="entry name" value="ABC_transptr_permease_BtuC"/>
</dbReference>
<dbReference type="PANTHER" id="PTHR30472:SF19">
    <property type="entry name" value="PETROBACTIN IMPORT SYSTEM PERMEASE PROTEIN YCLO"/>
    <property type="match status" value="1"/>
</dbReference>
<dbReference type="GO" id="GO:0033214">
    <property type="term" value="P:siderophore-iron import into cell"/>
    <property type="evidence" value="ECO:0007669"/>
    <property type="project" value="TreeGrafter"/>
</dbReference>
<dbReference type="PANTHER" id="PTHR30472">
    <property type="entry name" value="FERRIC ENTEROBACTIN TRANSPORT SYSTEM PERMEASE PROTEIN"/>
    <property type="match status" value="1"/>
</dbReference>
<keyword evidence="3" id="KW-0813">Transport</keyword>
<evidence type="ECO:0000256" key="5">
    <source>
        <dbReference type="ARBA" id="ARBA00022692"/>
    </source>
</evidence>
<feature type="transmembrane region" description="Helical" evidence="8">
    <location>
        <begin position="153"/>
        <end position="175"/>
    </location>
</feature>
<evidence type="ECO:0000256" key="3">
    <source>
        <dbReference type="ARBA" id="ARBA00022448"/>
    </source>
</evidence>
<keyword evidence="6 8" id="KW-1133">Transmembrane helix</keyword>
<accession>A0A6M1LF92</accession>
<reference evidence="9 10" key="1">
    <citation type="submission" date="2020-03" db="EMBL/GenBank/DDBJ databases">
        <title>Roseomonas stagni sp. nov., isolated from pond water in Japan.</title>
        <authorList>
            <person name="Furuhata K."/>
            <person name="Miyamoto H."/>
            <person name="Goto K."/>
        </authorList>
    </citation>
    <scope>NUCLEOTIDE SEQUENCE [LARGE SCALE GENOMIC DNA]</scope>
    <source>
        <strain evidence="9 10">PeD5</strain>
    </source>
</reference>
<dbReference type="InterPro" id="IPR037294">
    <property type="entry name" value="ABC_BtuC-like"/>
</dbReference>
<feature type="transmembrane region" description="Helical" evidence="8">
    <location>
        <begin position="274"/>
        <end position="291"/>
    </location>
</feature>
<keyword evidence="5 8" id="KW-0812">Transmembrane</keyword>
<feature type="transmembrane region" description="Helical" evidence="8">
    <location>
        <begin position="57"/>
        <end position="76"/>
    </location>
</feature>
<evidence type="ECO:0000256" key="6">
    <source>
        <dbReference type="ARBA" id="ARBA00022989"/>
    </source>
</evidence>
<keyword evidence="4" id="KW-1003">Cell membrane</keyword>
<dbReference type="AlphaFoldDB" id="A0A6M1LF92"/>
<dbReference type="GO" id="GO:0005886">
    <property type="term" value="C:plasma membrane"/>
    <property type="evidence" value="ECO:0007669"/>
    <property type="project" value="UniProtKB-SubCell"/>
</dbReference>
<comment type="similarity">
    <text evidence="2">Belongs to the binding-protein-dependent transport system permease family. FecCD subfamily.</text>
</comment>
<dbReference type="GO" id="GO:0022857">
    <property type="term" value="F:transmembrane transporter activity"/>
    <property type="evidence" value="ECO:0007669"/>
    <property type="project" value="InterPro"/>
</dbReference>
<feature type="transmembrane region" description="Helical" evidence="8">
    <location>
        <begin position="20"/>
        <end position="37"/>
    </location>
</feature>
<evidence type="ECO:0000256" key="2">
    <source>
        <dbReference type="ARBA" id="ARBA00007935"/>
    </source>
</evidence>
<dbReference type="Gene3D" id="1.10.3470.10">
    <property type="entry name" value="ABC transporter involved in vitamin B12 uptake, BtuC"/>
    <property type="match status" value="1"/>
</dbReference>
<dbReference type="EMBL" id="JAAIKB010000001">
    <property type="protein sequence ID" value="NGM19018.1"/>
    <property type="molecule type" value="Genomic_DNA"/>
</dbReference>
<evidence type="ECO:0000256" key="8">
    <source>
        <dbReference type="SAM" id="Phobius"/>
    </source>
</evidence>
<sequence length="294" mass="31477">MTWGVNGAWGFALPFRAAKLATMLLVAHAVAVSTVLFQTATGNRILTPAVMGFDQLYVLVQTVLVFALGASAFAGLDRRLLFAGEVAAMIAFSFLLHAALFGGARRSLHLLVLGGVVLGVLFRSLAGFLQRIIDPNEFAFLQDRFFASFNSPHHGLLAIAAAMALAASLLGWRALRRWDVLSLGREVSITLGLDHRREVTRILVMVAMLVSVSTALVGPVTFLGLLVANLAHAVMPSFRHAHLLPAAFLLAVICLAGGQAVLEHGFGFDTSLRVIIDFLGGILFIALLVRGKVR</sequence>
<feature type="transmembrane region" description="Helical" evidence="8">
    <location>
        <begin position="82"/>
        <end position="103"/>
    </location>
</feature>
<keyword evidence="10" id="KW-1185">Reference proteome</keyword>
<gene>
    <name evidence="9" type="ORF">G3576_03255</name>
</gene>
<dbReference type="Proteomes" id="UP000475385">
    <property type="component" value="Unassembled WGS sequence"/>
</dbReference>